<dbReference type="InterPro" id="IPR007816">
    <property type="entry name" value="ResB-like_domain"/>
</dbReference>
<feature type="transmembrane region" description="Helical" evidence="6">
    <location>
        <begin position="848"/>
        <end position="872"/>
    </location>
</feature>
<feature type="transmembrane region" description="Helical" evidence="6">
    <location>
        <begin position="787"/>
        <end position="803"/>
    </location>
</feature>
<keyword evidence="4 6" id="KW-1133">Transmembrane helix</keyword>
<feature type="transmembrane region" description="Helical" evidence="6">
    <location>
        <begin position="43"/>
        <end position="66"/>
    </location>
</feature>
<comment type="caution">
    <text evidence="9">The sequence shown here is derived from an EMBL/GenBank/DDBJ whole genome shotgun (WGS) entry which is preliminary data.</text>
</comment>
<organism evidence="9 10">
    <name type="scientific">Carboxylicivirga sediminis</name>
    <dbReference type="NCBI Taxonomy" id="2006564"/>
    <lineage>
        <taxon>Bacteria</taxon>
        <taxon>Pseudomonadati</taxon>
        <taxon>Bacteroidota</taxon>
        <taxon>Bacteroidia</taxon>
        <taxon>Marinilabiliales</taxon>
        <taxon>Marinilabiliaceae</taxon>
        <taxon>Carboxylicivirga</taxon>
    </lineage>
</organism>
<dbReference type="GO" id="GO:0020037">
    <property type="term" value="F:heme binding"/>
    <property type="evidence" value="ECO:0007669"/>
    <property type="project" value="InterPro"/>
</dbReference>
<feature type="domain" description="ResB-like" evidence="8">
    <location>
        <begin position="73"/>
        <end position="122"/>
    </location>
</feature>
<dbReference type="RefSeq" id="WP_212188907.1">
    <property type="nucleotide sequence ID" value="NZ_JAGTAR010000006.1"/>
</dbReference>
<evidence type="ECO:0000256" key="6">
    <source>
        <dbReference type="SAM" id="Phobius"/>
    </source>
</evidence>
<feature type="transmembrane region" description="Helical" evidence="6">
    <location>
        <begin position="961"/>
        <end position="981"/>
    </location>
</feature>
<evidence type="ECO:0000259" key="8">
    <source>
        <dbReference type="Pfam" id="PF05140"/>
    </source>
</evidence>
<feature type="transmembrane region" description="Helical" evidence="6">
    <location>
        <begin position="78"/>
        <end position="98"/>
    </location>
</feature>
<evidence type="ECO:0000313" key="10">
    <source>
        <dbReference type="Proteomes" id="UP000679220"/>
    </source>
</evidence>
<feature type="transmembrane region" description="Helical" evidence="6">
    <location>
        <begin position="932"/>
        <end position="949"/>
    </location>
</feature>
<accession>A0A941F3A9</accession>
<dbReference type="InterPro" id="IPR002541">
    <property type="entry name" value="Cyt_c_assembly"/>
</dbReference>
<keyword evidence="5 6" id="KW-0472">Membrane</keyword>
<dbReference type="Pfam" id="PF05140">
    <property type="entry name" value="ResB"/>
    <property type="match status" value="2"/>
</dbReference>
<proteinExistence type="predicted"/>
<evidence type="ECO:0000256" key="4">
    <source>
        <dbReference type="ARBA" id="ARBA00022989"/>
    </source>
</evidence>
<sequence>MKKLIEFLTAYWLMGSLLLFLGAVLGVATFIENDFGTNASKALVYNAWWFELVFVLLAINMVGNLLKFKSFSLKKLPALVFHLSFLLIIVGAAITRYAGYEGMMHIREGEESSTILSSDQFVNVKVTADAYEKEDEEHVLYSIVSPHEYTASFSTPKGKLKLRSDLYIPQAMSRSVEKPGGKPSINLVLSAASGRQEFSLFEGDEVQVGNHRIAFNPVKEDGQTIVLSVADGIPYYKPSVDASMMQMQTGTSQTFAADSVHQLFNGVLYSVADLRMVLSSFVESAVIEPVSVEGNQGRGLPDAIKFVAELGDKRKDFFVFGQKDVLGKPYTEEIDGVKFTVTYGAKNIHIPFSLHLNKFELDRYPGSESPSSFASEVTLMDERTGLKEDRRIFMNNILNYHGYRFFQSSYDMDEKGTVLSVNRDWWGTLLTYAGYLLLTLGMFAALIAPNTRFRQLIKRTSEIYKKKQTLAVFLALFIGSAVYANELNPPHNISQETADAFGQLWVQDNGGRIKPLNTLNSEVVRKLAKHHTFKGWSADRVVLSMMIDPAYWQTVPMITVKHDELKSQLQISGKKATFQDFFTPKGEYKIRKLVEDSYRKRPAYRNKLEQEAVKVDEQINVFYMSRMGSFLKLFPQPTDSHEPWLIPGSKSEGFTHEDSLLVRNLFGMYLEAISSGNKADEQSYITAIANYQIKYGEDILPSEAKKSIEIFYNNSSLFMSLMPYFLVLGLILLFFQLVKLVNPKWQFKWILRGGLILIILAFVFYTAGLAIRWYISGHAPWSNGYESMLYIGWSTLLAGLLFSKQSPIALSVTSFFAGIILMVAHLSWMNPEITNLVPVLKSYWLTIHVAIIVASYGFLALGALLGFLNLILFGVKSPKNNKAFSLTIEELSAISEMSMTVGLYLLTIGAFLGGVWANESWGRYWGWDPKETWSAVTILVYAFIVHMRFIPGMRGLTTFNFWSVIGFSSVVMTYLGVNYYLAGMHSYAKGDPVPIPAFVYYTIVVVGVVSFFAYYNEAKVQKAIKAEKNSD</sequence>
<feature type="transmembrane region" description="Helical" evidence="6">
    <location>
        <begin position="993"/>
        <end position="1015"/>
    </location>
</feature>
<keyword evidence="10" id="KW-1185">Reference proteome</keyword>
<feature type="transmembrane region" description="Helical" evidence="6">
    <location>
        <begin position="12"/>
        <end position="31"/>
    </location>
</feature>
<name>A0A941F3A9_9BACT</name>
<evidence type="ECO:0000259" key="7">
    <source>
        <dbReference type="Pfam" id="PF01578"/>
    </source>
</evidence>
<dbReference type="Pfam" id="PF01578">
    <property type="entry name" value="Cytochrom_C_asm"/>
    <property type="match status" value="1"/>
</dbReference>
<evidence type="ECO:0000256" key="3">
    <source>
        <dbReference type="ARBA" id="ARBA00022748"/>
    </source>
</evidence>
<dbReference type="InterPro" id="IPR045062">
    <property type="entry name" value="Cyt_c_biogenesis_CcsA/CcmC"/>
</dbReference>
<dbReference type="EMBL" id="JAGTAR010000006">
    <property type="protein sequence ID" value="MBR8535000.1"/>
    <property type="molecule type" value="Genomic_DNA"/>
</dbReference>
<evidence type="ECO:0000313" key="9">
    <source>
        <dbReference type="EMBL" id="MBR8535000.1"/>
    </source>
</evidence>
<dbReference type="GO" id="GO:0017004">
    <property type="term" value="P:cytochrome complex assembly"/>
    <property type="evidence" value="ECO:0007669"/>
    <property type="project" value="UniProtKB-KW"/>
</dbReference>
<feature type="transmembrane region" description="Helical" evidence="6">
    <location>
        <begin position="750"/>
        <end position="775"/>
    </location>
</feature>
<feature type="transmembrane region" description="Helical" evidence="6">
    <location>
        <begin position="425"/>
        <end position="448"/>
    </location>
</feature>
<dbReference type="GO" id="GO:0005886">
    <property type="term" value="C:plasma membrane"/>
    <property type="evidence" value="ECO:0007669"/>
    <property type="project" value="TreeGrafter"/>
</dbReference>
<feature type="domain" description="ResB-like" evidence="8">
    <location>
        <begin position="342"/>
        <end position="418"/>
    </location>
</feature>
<feature type="transmembrane region" description="Helical" evidence="6">
    <location>
        <begin position="893"/>
        <end position="912"/>
    </location>
</feature>
<feature type="domain" description="Cytochrome c assembly protein" evidence="7">
    <location>
        <begin position="781"/>
        <end position="985"/>
    </location>
</feature>
<protein>
    <submittedName>
        <fullName evidence="9">Cytochrome c biogenesis protein CcsA</fullName>
    </submittedName>
</protein>
<keyword evidence="2 6" id="KW-0812">Transmembrane</keyword>
<feature type="transmembrane region" description="Helical" evidence="6">
    <location>
        <begin position="469"/>
        <end position="485"/>
    </location>
</feature>
<feature type="transmembrane region" description="Helical" evidence="6">
    <location>
        <begin position="717"/>
        <end position="738"/>
    </location>
</feature>
<evidence type="ECO:0000256" key="2">
    <source>
        <dbReference type="ARBA" id="ARBA00022692"/>
    </source>
</evidence>
<dbReference type="PANTHER" id="PTHR30071">
    <property type="entry name" value="HEME EXPORTER PROTEIN C"/>
    <property type="match status" value="1"/>
</dbReference>
<feature type="transmembrane region" description="Helical" evidence="6">
    <location>
        <begin position="808"/>
        <end position="828"/>
    </location>
</feature>
<evidence type="ECO:0000256" key="5">
    <source>
        <dbReference type="ARBA" id="ARBA00023136"/>
    </source>
</evidence>
<reference evidence="9" key="2">
    <citation type="submission" date="2021-04" db="EMBL/GenBank/DDBJ databases">
        <authorList>
            <person name="Zhang T."/>
            <person name="Zhang Y."/>
            <person name="Lu D."/>
            <person name="Zuo D."/>
            <person name="Du Z."/>
        </authorList>
    </citation>
    <scope>NUCLEOTIDE SEQUENCE</scope>
    <source>
        <strain evidence="9">JR1</strain>
    </source>
</reference>
<comment type="subcellular location">
    <subcellularLocation>
        <location evidence="1">Membrane</location>
        <topology evidence="1">Multi-pass membrane protein</topology>
    </subcellularLocation>
</comment>
<dbReference type="AlphaFoldDB" id="A0A941F3A9"/>
<reference evidence="9" key="1">
    <citation type="journal article" date="2018" name="Int. J. Syst. Evol. Microbiol.">
        <title>Carboxylicivirga sediminis sp. nov., isolated from coastal sediment.</title>
        <authorList>
            <person name="Wang F.Q."/>
            <person name="Ren L.H."/>
            <person name="Zou R.J."/>
            <person name="Sun Y.Z."/>
            <person name="Liu X.J."/>
            <person name="Jiang F."/>
            <person name="Liu L.J."/>
        </authorList>
    </citation>
    <scope>NUCLEOTIDE SEQUENCE</scope>
    <source>
        <strain evidence="9">JR1</strain>
    </source>
</reference>
<dbReference type="Proteomes" id="UP000679220">
    <property type="component" value="Unassembled WGS sequence"/>
</dbReference>
<dbReference type="PANTHER" id="PTHR30071:SF1">
    <property type="entry name" value="CYTOCHROME B_B6 PROTEIN-RELATED"/>
    <property type="match status" value="1"/>
</dbReference>
<evidence type="ECO:0000256" key="1">
    <source>
        <dbReference type="ARBA" id="ARBA00004141"/>
    </source>
</evidence>
<gene>
    <name evidence="9" type="primary">ccsA</name>
    <name evidence="9" type="ORF">KDU71_05455</name>
</gene>
<keyword evidence="3" id="KW-0201">Cytochrome c-type biogenesis</keyword>